<reference evidence="1 2" key="1">
    <citation type="journal article" date="2010" name="Nature">
        <title>Genome sequence of the palaeopolyploid soybean.</title>
        <authorList>
            <person name="Schmutz J."/>
            <person name="Cannon S.B."/>
            <person name="Schlueter J."/>
            <person name="Ma J."/>
            <person name="Mitros T."/>
            <person name="Nelson W."/>
            <person name="Hyten D.L."/>
            <person name="Song Q."/>
            <person name="Thelen J.J."/>
            <person name="Cheng J."/>
            <person name="Xu D."/>
            <person name="Hellsten U."/>
            <person name="May G.D."/>
            <person name="Yu Y."/>
            <person name="Sakurai T."/>
            <person name="Umezawa T."/>
            <person name="Bhattacharyya M.K."/>
            <person name="Sandhu D."/>
            <person name="Valliyodan B."/>
            <person name="Lindquist E."/>
            <person name="Peto M."/>
            <person name="Grant D."/>
            <person name="Shu S."/>
            <person name="Goodstein D."/>
            <person name="Barry K."/>
            <person name="Futrell-Griggs M."/>
            <person name="Abernathy B."/>
            <person name="Du J."/>
            <person name="Tian Z."/>
            <person name="Zhu L."/>
            <person name="Gill N."/>
            <person name="Joshi T."/>
            <person name="Libault M."/>
            <person name="Sethuraman A."/>
            <person name="Zhang X.-C."/>
            <person name="Shinozaki K."/>
            <person name="Nguyen H.T."/>
            <person name="Wing R.A."/>
            <person name="Cregan P."/>
            <person name="Specht J."/>
            <person name="Grimwood J."/>
            <person name="Rokhsar D."/>
            <person name="Stacey G."/>
            <person name="Shoemaker R.C."/>
            <person name="Jackson S.A."/>
        </authorList>
    </citation>
    <scope>NUCLEOTIDE SEQUENCE [LARGE SCALE GENOMIC DNA]</scope>
    <source>
        <strain evidence="2">cv. Williams 82</strain>
        <tissue evidence="1">Callus</tissue>
    </source>
</reference>
<sequence>MSLLVAKMYTIIDCLTVSLEFYFNPHNMNCTQNIFNQHYIVILIPGCFDRTLLEYLVLVFSKSTKT</sequence>
<keyword evidence="3" id="KW-1185">Reference proteome</keyword>
<reference evidence="1" key="3">
    <citation type="submission" date="2018-07" db="EMBL/GenBank/DDBJ databases">
        <title>WGS assembly of Glycine max.</title>
        <authorList>
            <person name="Schmutz J."/>
            <person name="Cannon S."/>
            <person name="Schlueter J."/>
            <person name="Ma J."/>
            <person name="Mitros T."/>
            <person name="Nelson W."/>
            <person name="Hyten D."/>
            <person name="Song Q."/>
            <person name="Thelen J."/>
            <person name="Cheng J."/>
            <person name="Xu D."/>
            <person name="Hellsten U."/>
            <person name="May G."/>
            <person name="Yu Y."/>
            <person name="Sakurai T."/>
            <person name="Umezawa T."/>
            <person name="Bhattacharyya M."/>
            <person name="Sandhu D."/>
            <person name="Valliyodan B."/>
            <person name="Lindquist E."/>
            <person name="Peto M."/>
            <person name="Grant D."/>
            <person name="Shu S."/>
            <person name="Goodstein D."/>
            <person name="Barry K."/>
            <person name="Futrell-Griggs M."/>
            <person name="Abernathy B."/>
            <person name="Du J."/>
            <person name="Tian Z."/>
            <person name="Zhu L."/>
            <person name="Gill N."/>
            <person name="Joshi T."/>
            <person name="Libault M."/>
            <person name="Sethuraman A."/>
            <person name="Zhang X."/>
            <person name="Shinozaki K."/>
            <person name="Nguyen H."/>
            <person name="Wing R."/>
            <person name="Cregan P."/>
            <person name="Specht J."/>
            <person name="Grimwood J."/>
            <person name="Rokhsar D."/>
            <person name="Stacey G."/>
            <person name="Shoemaker R."/>
            <person name="Jackson S."/>
        </authorList>
    </citation>
    <scope>NUCLEOTIDE SEQUENCE</scope>
    <source>
        <tissue evidence="1">Callus</tissue>
    </source>
</reference>
<dbReference type="Proteomes" id="UP000008827">
    <property type="component" value="Chromosome 18"/>
</dbReference>
<dbReference type="HOGENOM" id="CLU_2836290_0_0_1"/>
<evidence type="ECO:0000313" key="3">
    <source>
        <dbReference type="Proteomes" id="UP000008827"/>
    </source>
</evidence>
<evidence type="ECO:0000313" key="2">
    <source>
        <dbReference type="EnsemblPlants" id="KRG99978"/>
    </source>
</evidence>
<protein>
    <submittedName>
        <fullName evidence="1 2">Uncharacterized protein</fullName>
    </submittedName>
</protein>
<organism evidence="2">
    <name type="scientific">Glycine max</name>
    <name type="common">Soybean</name>
    <name type="synonym">Glycine hispida</name>
    <dbReference type="NCBI Taxonomy" id="3847"/>
    <lineage>
        <taxon>Eukaryota</taxon>
        <taxon>Viridiplantae</taxon>
        <taxon>Streptophyta</taxon>
        <taxon>Embryophyta</taxon>
        <taxon>Tracheophyta</taxon>
        <taxon>Spermatophyta</taxon>
        <taxon>Magnoliopsida</taxon>
        <taxon>eudicotyledons</taxon>
        <taxon>Gunneridae</taxon>
        <taxon>Pentapetalae</taxon>
        <taxon>rosids</taxon>
        <taxon>fabids</taxon>
        <taxon>Fabales</taxon>
        <taxon>Fabaceae</taxon>
        <taxon>Papilionoideae</taxon>
        <taxon>50 kb inversion clade</taxon>
        <taxon>NPAAA clade</taxon>
        <taxon>indigoferoid/millettioid clade</taxon>
        <taxon>Phaseoleae</taxon>
        <taxon>Glycine</taxon>
        <taxon>Glycine subgen. Soja</taxon>
    </lineage>
</organism>
<reference evidence="2" key="2">
    <citation type="submission" date="2018-02" db="UniProtKB">
        <authorList>
            <consortium name="EnsemblPlants"/>
        </authorList>
    </citation>
    <scope>IDENTIFICATION</scope>
    <source>
        <strain evidence="2">Williams 82</strain>
    </source>
</reference>
<dbReference type="Gramene" id="KRG99978">
    <property type="protein sequence ID" value="KRG99978"/>
    <property type="gene ID" value="GLYMA_18G182700"/>
</dbReference>
<proteinExistence type="predicted"/>
<dbReference type="PaxDb" id="3847-GLYMA18G39946.1"/>
<gene>
    <name evidence="1" type="ORF">GLYMA_18G182700</name>
</gene>
<accession>K7MT50</accession>
<dbReference type="EnsemblPlants" id="KRG99978">
    <property type="protein sequence ID" value="KRG99978"/>
    <property type="gene ID" value="GLYMA_18G182700"/>
</dbReference>
<dbReference type="EMBL" id="CM000851">
    <property type="protein sequence ID" value="KRG99978.1"/>
    <property type="molecule type" value="Genomic_DNA"/>
</dbReference>
<dbReference type="AlphaFoldDB" id="K7MT50"/>
<name>K7MT50_SOYBN</name>
<evidence type="ECO:0000313" key="1">
    <source>
        <dbReference type="EMBL" id="KRG99978.1"/>
    </source>
</evidence>
<dbReference type="InParanoid" id="K7MT50"/>